<dbReference type="AlphaFoldDB" id="A0A8J5S0R6"/>
<dbReference type="OrthoDB" id="695472at2759"/>
<sequence>MAQRALGADQERTGAPGAGHPLARGRQGTDDSEEDPNNNFVATAHKLEFPKFDGTNDPLPWLNRCERYFHVCQIPDHKGVTFVAFYLLDELFTSGHKLQCKYIFVIEVGDDGEDDDSAARGQAPFSRGRNVMGRKQQAGAG</sequence>
<accession>A0A8J5S0R6</accession>
<evidence type="ECO:0000313" key="2">
    <source>
        <dbReference type="EMBL" id="KAG8066095.1"/>
    </source>
</evidence>
<name>A0A8J5S0R6_ZIZPA</name>
<evidence type="ECO:0000313" key="3">
    <source>
        <dbReference type="Proteomes" id="UP000729402"/>
    </source>
</evidence>
<dbReference type="EMBL" id="JAAALK010000285">
    <property type="protein sequence ID" value="KAG8066095.1"/>
    <property type="molecule type" value="Genomic_DNA"/>
</dbReference>
<reference evidence="2" key="2">
    <citation type="submission" date="2021-02" db="EMBL/GenBank/DDBJ databases">
        <authorList>
            <person name="Kimball J.A."/>
            <person name="Haas M.W."/>
            <person name="Macchietto M."/>
            <person name="Kono T."/>
            <person name="Duquette J."/>
            <person name="Shao M."/>
        </authorList>
    </citation>
    <scope>NUCLEOTIDE SEQUENCE</scope>
    <source>
        <tissue evidence="2">Fresh leaf tissue</tissue>
    </source>
</reference>
<protein>
    <submittedName>
        <fullName evidence="2">Uncharacterized protein</fullName>
    </submittedName>
</protein>
<keyword evidence="3" id="KW-1185">Reference proteome</keyword>
<dbReference type="Proteomes" id="UP000729402">
    <property type="component" value="Unassembled WGS sequence"/>
</dbReference>
<feature type="region of interest" description="Disordered" evidence="1">
    <location>
        <begin position="112"/>
        <end position="141"/>
    </location>
</feature>
<feature type="region of interest" description="Disordered" evidence="1">
    <location>
        <begin position="1"/>
        <end position="38"/>
    </location>
</feature>
<evidence type="ECO:0000256" key="1">
    <source>
        <dbReference type="SAM" id="MobiDB-lite"/>
    </source>
</evidence>
<gene>
    <name evidence="2" type="ORF">GUJ93_ZPchr0004g38967</name>
</gene>
<organism evidence="2 3">
    <name type="scientific">Zizania palustris</name>
    <name type="common">Northern wild rice</name>
    <dbReference type="NCBI Taxonomy" id="103762"/>
    <lineage>
        <taxon>Eukaryota</taxon>
        <taxon>Viridiplantae</taxon>
        <taxon>Streptophyta</taxon>
        <taxon>Embryophyta</taxon>
        <taxon>Tracheophyta</taxon>
        <taxon>Spermatophyta</taxon>
        <taxon>Magnoliopsida</taxon>
        <taxon>Liliopsida</taxon>
        <taxon>Poales</taxon>
        <taxon>Poaceae</taxon>
        <taxon>BOP clade</taxon>
        <taxon>Oryzoideae</taxon>
        <taxon>Oryzeae</taxon>
        <taxon>Zizaniinae</taxon>
        <taxon>Zizania</taxon>
    </lineage>
</organism>
<comment type="caution">
    <text evidence="2">The sequence shown here is derived from an EMBL/GenBank/DDBJ whole genome shotgun (WGS) entry which is preliminary data.</text>
</comment>
<proteinExistence type="predicted"/>
<reference evidence="2" key="1">
    <citation type="journal article" date="2021" name="bioRxiv">
        <title>Whole Genome Assembly and Annotation of Northern Wild Rice, Zizania palustris L., Supports a Whole Genome Duplication in the Zizania Genus.</title>
        <authorList>
            <person name="Haas M."/>
            <person name="Kono T."/>
            <person name="Macchietto M."/>
            <person name="Millas R."/>
            <person name="McGilp L."/>
            <person name="Shao M."/>
            <person name="Duquette J."/>
            <person name="Hirsch C.N."/>
            <person name="Kimball J."/>
        </authorList>
    </citation>
    <scope>NUCLEOTIDE SEQUENCE</scope>
    <source>
        <tissue evidence="2">Fresh leaf tissue</tissue>
    </source>
</reference>